<dbReference type="AlphaFoldDB" id="T1D718"/>
<comment type="caution">
    <text evidence="2">The sequence shown here is derived from an EMBL/GenBank/DDBJ whole genome shotgun (WGS) entry which is preliminary data.</text>
</comment>
<organism evidence="2">
    <name type="scientific">mine drainage metagenome</name>
    <dbReference type="NCBI Taxonomy" id="410659"/>
    <lineage>
        <taxon>unclassified sequences</taxon>
        <taxon>metagenomes</taxon>
        <taxon>ecological metagenomes</taxon>
    </lineage>
</organism>
<dbReference type="InterPro" id="IPR003346">
    <property type="entry name" value="Transposase_20"/>
</dbReference>
<dbReference type="Pfam" id="PF02371">
    <property type="entry name" value="Transposase_20"/>
    <property type="match status" value="1"/>
</dbReference>
<sequence length="308" mass="34247">VHMAAPNMIPKPAVKTDRRDSIRLGHLFQSGSMPECYIPPPEIEHLRLFTRNRKDLAHKVTLVKNQVHALVTRNLLDSEMKGVSNIFGVTGLHKLARLPLRPEERAHLARCLEQLELLAQQEEVMQVELAKIAQGRKDVQFLMTIPGVGFYTAIGILAEIGNIKRFPDKQHLASYAGLVPKADNSGDKVSAGRPVKKGNLQLKSFLCTAVKGMLKSGQTTAVTRFYRKKAESQPAQKATVDAARKLSGEIWKILTFEVPYREEDADLTERKEKRMNEVAEELAPAISSEDLAALAGRLSGKTDVLDRL</sequence>
<reference evidence="2" key="2">
    <citation type="journal article" date="2014" name="ISME J.">
        <title>Microbial stratification in low pH oxic and suboxic macroscopic growths along an acid mine drainage.</title>
        <authorList>
            <person name="Mendez-Garcia C."/>
            <person name="Mesa V."/>
            <person name="Sprenger R.R."/>
            <person name="Richter M."/>
            <person name="Diez M.S."/>
            <person name="Solano J."/>
            <person name="Bargiela R."/>
            <person name="Golyshina O.V."/>
            <person name="Manteca A."/>
            <person name="Ramos J.L."/>
            <person name="Gallego J.R."/>
            <person name="Llorente I."/>
            <person name="Martins Dos Santos V.A."/>
            <person name="Jensen O.N."/>
            <person name="Pelaez A.I."/>
            <person name="Sanchez J."/>
            <person name="Ferrer M."/>
        </authorList>
    </citation>
    <scope>NUCLEOTIDE SEQUENCE</scope>
</reference>
<protein>
    <submittedName>
        <fullName evidence="2">Transposase IS116/IS110/IS902 family protein</fullName>
    </submittedName>
</protein>
<dbReference type="InterPro" id="IPR047650">
    <property type="entry name" value="Transpos_IS110"/>
</dbReference>
<dbReference type="PANTHER" id="PTHR33055:SF15">
    <property type="entry name" value="TRANSPOSASE-RELATED"/>
    <property type="match status" value="1"/>
</dbReference>
<dbReference type="GO" id="GO:0003677">
    <property type="term" value="F:DNA binding"/>
    <property type="evidence" value="ECO:0007669"/>
    <property type="project" value="InterPro"/>
</dbReference>
<dbReference type="PANTHER" id="PTHR33055">
    <property type="entry name" value="TRANSPOSASE FOR INSERTION SEQUENCE ELEMENT IS1111A"/>
    <property type="match status" value="1"/>
</dbReference>
<reference evidence="2" key="1">
    <citation type="submission" date="2013-08" db="EMBL/GenBank/DDBJ databases">
        <authorList>
            <person name="Mendez C."/>
            <person name="Richter M."/>
            <person name="Ferrer M."/>
            <person name="Sanchez J."/>
        </authorList>
    </citation>
    <scope>NUCLEOTIDE SEQUENCE</scope>
</reference>
<dbReference type="GO" id="GO:0006313">
    <property type="term" value="P:DNA transposition"/>
    <property type="evidence" value="ECO:0007669"/>
    <property type="project" value="InterPro"/>
</dbReference>
<dbReference type="NCBIfam" id="NF033542">
    <property type="entry name" value="transpos_IS110"/>
    <property type="match status" value="1"/>
</dbReference>
<dbReference type="EMBL" id="AUZY01000837">
    <property type="protein sequence ID" value="EQD77244.1"/>
    <property type="molecule type" value="Genomic_DNA"/>
</dbReference>
<evidence type="ECO:0000313" key="2">
    <source>
        <dbReference type="EMBL" id="EQD77244.1"/>
    </source>
</evidence>
<evidence type="ECO:0000259" key="1">
    <source>
        <dbReference type="Pfam" id="PF02371"/>
    </source>
</evidence>
<dbReference type="GO" id="GO:0004803">
    <property type="term" value="F:transposase activity"/>
    <property type="evidence" value="ECO:0007669"/>
    <property type="project" value="InterPro"/>
</dbReference>
<gene>
    <name evidence="2" type="ORF">B1B_01169</name>
</gene>
<proteinExistence type="predicted"/>
<name>T1D718_9ZZZZ</name>
<accession>T1D718</accession>
<feature type="non-terminal residue" evidence="2">
    <location>
        <position position="1"/>
    </location>
</feature>
<feature type="domain" description="Transposase IS116/IS110/IS902 C-terminal" evidence="1">
    <location>
        <begin position="140"/>
        <end position="212"/>
    </location>
</feature>
<feature type="non-terminal residue" evidence="2">
    <location>
        <position position="308"/>
    </location>
</feature>